<proteinExistence type="predicted"/>
<dbReference type="EMBL" id="LT670849">
    <property type="protein sequence ID" value="SHN73571.1"/>
    <property type="molecule type" value="Genomic_DNA"/>
</dbReference>
<name>A0A1M7TS66_9BRAD</name>
<reference evidence="2" key="1">
    <citation type="submission" date="2016-11" db="EMBL/GenBank/DDBJ databases">
        <authorList>
            <person name="Varghese N."/>
            <person name="Submissions S."/>
        </authorList>
    </citation>
    <scope>NUCLEOTIDE SEQUENCE [LARGE SCALE GENOMIC DNA]</scope>
    <source>
        <strain evidence="2">GAS401</strain>
    </source>
</reference>
<evidence type="ECO:0000313" key="1">
    <source>
        <dbReference type="EMBL" id="SHN73571.1"/>
    </source>
</evidence>
<evidence type="ECO:0000313" key="2">
    <source>
        <dbReference type="Proteomes" id="UP000184096"/>
    </source>
</evidence>
<protein>
    <submittedName>
        <fullName evidence="1">Uncharacterized protein</fullName>
    </submittedName>
</protein>
<dbReference type="Proteomes" id="UP000184096">
    <property type="component" value="Chromosome I"/>
</dbReference>
<gene>
    <name evidence="1" type="ORF">SAMN05444170_2512</name>
</gene>
<keyword evidence="2" id="KW-1185">Reference proteome</keyword>
<accession>A0A1M7TS66</accession>
<organism evidence="1 2">
    <name type="scientific">Bradyrhizobium erythrophlei</name>
    <dbReference type="NCBI Taxonomy" id="1437360"/>
    <lineage>
        <taxon>Bacteria</taxon>
        <taxon>Pseudomonadati</taxon>
        <taxon>Pseudomonadota</taxon>
        <taxon>Alphaproteobacteria</taxon>
        <taxon>Hyphomicrobiales</taxon>
        <taxon>Nitrobacteraceae</taxon>
        <taxon>Bradyrhizobium</taxon>
    </lineage>
</organism>
<sequence length="345" mass="39213">MFENKKFDVEHALNLYADSFSLFPAPAIYDEEALKPLKSVIERCHIYLIGTVPKVDFVGARQSNRTLFVSMEVLSKAYEISWPLPDGIELKHEDGLWYLLDQQGKRSFVTEDAMFQQLALTYDCLKFDVQYIGQAYGSDGSRNALDRLRKHETLQKISLQGVPEGYRLELILLEVVPATRVVTVFNPKAEDKTQGRERIKAGLDKLFGTDEKERVSLFEAAFIRYFRPPFNEKFKDSFPSTNMKVLKDCYAKDFSAVVAEIGFDELPFKLCSGHVEAKDHHIASFNLSTAEERAVFFSPAEKSVVDLAKLADAMSNLTVGESVDLSRLLRERWKIPISAESKKQS</sequence>
<dbReference type="AlphaFoldDB" id="A0A1M7TS66"/>